<dbReference type="SUPFAM" id="SSF49452">
    <property type="entry name" value="Starch-binding domain-like"/>
    <property type="match status" value="1"/>
</dbReference>
<comment type="caution">
    <text evidence="9">The sequence shown here is derived from an EMBL/GenBank/DDBJ whole genome shotgun (WGS) entry which is preliminary data.</text>
</comment>
<evidence type="ECO:0000256" key="2">
    <source>
        <dbReference type="ARBA" id="ARBA00022448"/>
    </source>
</evidence>
<dbReference type="InterPro" id="IPR036942">
    <property type="entry name" value="Beta-barrel_TonB_sf"/>
</dbReference>
<feature type="signal peptide" evidence="7">
    <location>
        <begin position="1"/>
        <end position="22"/>
    </location>
</feature>
<evidence type="ECO:0000256" key="6">
    <source>
        <dbReference type="ARBA" id="ARBA00023237"/>
    </source>
</evidence>
<feature type="chain" id="PRO_5020593866" evidence="7">
    <location>
        <begin position="23"/>
        <end position="1128"/>
    </location>
</feature>
<keyword evidence="10" id="KW-1185">Reference proteome</keyword>
<keyword evidence="9" id="KW-0121">Carboxypeptidase</keyword>
<keyword evidence="3" id="KW-1134">Transmembrane beta strand</keyword>
<evidence type="ECO:0000313" key="9">
    <source>
        <dbReference type="EMBL" id="TDW96528.1"/>
    </source>
</evidence>
<dbReference type="PANTHER" id="PTHR30069:SF46">
    <property type="entry name" value="OAR PROTEIN"/>
    <property type="match status" value="1"/>
</dbReference>
<gene>
    <name evidence="9" type="ORF">EDB95_4359</name>
</gene>
<evidence type="ECO:0000256" key="1">
    <source>
        <dbReference type="ARBA" id="ARBA00004571"/>
    </source>
</evidence>
<evidence type="ECO:0000256" key="3">
    <source>
        <dbReference type="ARBA" id="ARBA00022452"/>
    </source>
</evidence>
<dbReference type="GO" id="GO:0044718">
    <property type="term" value="P:siderophore transmembrane transport"/>
    <property type="evidence" value="ECO:0007669"/>
    <property type="project" value="TreeGrafter"/>
</dbReference>
<organism evidence="9 10">
    <name type="scientific">Dinghuibacter silviterrae</name>
    <dbReference type="NCBI Taxonomy" id="1539049"/>
    <lineage>
        <taxon>Bacteria</taxon>
        <taxon>Pseudomonadati</taxon>
        <taxon>Bacteroidota</taxon>
        <taxon>Chitinophagia</taxon>
        <taxon>Chitinophagales</taxon>
        <taxon>Chitinophagaceae</taxon>
        <taxon>Dinghuibacter</taxon>
    </lineage>
</organism>
<keyword evidence="9" id="KW-0645">Protease</keyword>
<accession>A0A4R8DGM2</accession>
<reference evidence="9 10" key="1">
    <citation type="submission" date="2019-03" db="EMBL/GenBank/DDBJ databases">
        <title>Genomic Encyclopedia of Type Strains, Phase IV (KMG-IV): sequencing the most valuable type-strain genomes for metagenomic binning, comparative biology and taxonomic classification.</title>
        <authorList>
            <person name="Goeker M."/>
        </authorList>
    </citation>
    <scope>NUCLEOTIDE SEQUENCE [LARGE SCALE GENOMIC DNA]</scope>
    <source>
        <strain evidence="9 10">DSM 100059</strain>
    </source>
</reference>
<name>A0A4R8DGM2_9BACT</name>
<dbReference type="Proteomes" id="UP000294498">
    <property type="component" value="Unassembled WGS sequence"/>
</dbReference>
<keyword evidence="4" id="KW-0812">Transmembrane</keyword>
<dbReference type="EMBL" id="SODV01000002">
    <property type="protein sequence ID" value="TDW96528.1"/>
    <property type="molecule type" value="Genomic_DNA"/>
</dbReference>
<dbReference type="PANTHER" id="PTHR30069">
    <property type="entry name" value="TONB-DEPENDENT OUTER MEMBRANE RECEPTOR"/>
    <property type="match status" value="1"/>
</dbReference>
<keyword evidence="5" id="KW-0472">Membrane</keyword>
<protein>
    <submittedName>
        <fullName evidence="9">Carboxypeptidase family protein</fullName>
    </submittedName>
</protein>
<dbReference type="GO" id="GO:0015344">
    <property type="term" value="F:siderophore uptake transmembrane transporter activity"/>
    <property type="evidence" value="ECO:0007669"/>
    <property type="project" value="TreeGrafter"/>
</dbReference>
<keyword evidence="2" id="KW-0813">Transport</keyword>
<comment type="subcellular location">
    <subcellularLocation>
        <location evidence="1">Cell outer membrane</location>
        <topology evidence="1">Multi-pass membrane protein</topology>
    </subcellularLocation>
</comment>
<dbReference type="Pfam" id="PF25183">
    <property type="entry name" value="OMP_b-brl_4"/>
    <property type="match status" value="1"/>
</dbReference>
<dbReference type="AlphaFoldDB" id="A0A4R8DGM2"/>
<dbReference type="SUPFAM" id="SSF56935">
    <property type="entry name" value="Porins"/>
    <property type="match status" value="1"/>
</dbReference>
<dbReference type="InterPro" id="IPR039426">
    <property type="entry name" value="TonB-dep_rcpt-like"/>
</dbReference>
<evidence type="ECO:0000256" key="5">
    <source>
        <dbReference type="ARBA" id="ARBA00023136"/>
    </source>
</evidence>
<dbReference type="Pfam" id="PF13620">
    <property type="entry name" value="CarboxypepD_reg"/>
    <property type="match status" value="1"/>
</dbReference>
<dbReference type="GO" id="GO:0004180">
    <property type="term" value="F:carboxypeptidase activity"/>
    <property type="evidence" value="ECO:0007669"/>
    <property type="project" value="UniProtKB-KW"/>
</dbReference>
<evidence type="ECO:0000259" key="8">
    <source>
        <dbReference type="Pfam" id="PF25183"/>
    </source>
</evidence>
<proteinExistence type="predicted"/>
<evidence type="ECO:0000313" key="10">
    <source>
        <dbReference type="Proteomes" id="UP000294498"/>
    </source>
</evidence>
<evidence type="ECO:0000256" key="4">
    <source>
        <dbReference type="ARBA" id="ARBA00022692"/>
    </source>
</evidence>
<sequence>MRLKKLLCTIMVALLMPWALLAQETTSDMQGRITDGTNGLAGATVIALHVPTGTRYSTTTRKDGRFNLSNMRIGGPYTITVTYTGYQEQKQENVTLVLGQTFFADYSMVQETKQLQELVVTATRQNKIFNTSHTGQQEIITRTQMEQLPTVTRSIQDFTRLEPTANGLSFAGTNPGMNNVTVDGADFNNSFGLSSTLGGQANAQPIALDAIDQIQVNISPYDVREGGFTGAGVNSVTRSGTNKFRATAYDYTKGPGNIGYHVDNIIIPRTPFNYNVLGASLGGPIVTNKLFFFVNAEEDLQSAPSTSYVASTNSNPPSQGSVSTANYDSLNAIVQYLKNNGKGFSYDPGAFEKYSFKTNSYKVNARVDWNVNAHNVLTLKYNYLKSYADQPVSNSRAVGGSGLVTTQTGADASFYSLPFEGSSYRINNDLNIFIVELNSRFGNSASNKFQVGYTRERDFRTSLSSSSTFPLVDILNNGQYYTTFGYEPFTYNNKLFMDSYQLTDIFSLYKGAHEITFGTQNSYKKYQNAFAPSWNGVYQFASLDAFLNGANAEYYAQDYSTLPGGAFPWAYAGATNLSLFAQDKWRVTNFFTLTYGIRADYTTYQNKFTDNPHFDALTFLNGAQYNVGSAPNGFLVVSPRVGFNWDVKHDRTLQIRGGAGVFEGAPPFVWIENQAANNGVQIGSFTESNVPFFPTAQQGLNYYLTSKGLSQTSTPTGYSVNVAAKDLKYPTKFRASLGIDKKLDNDWVLTGEFIYSKDIHGTYMYNANLNESHGFAITNGDVANGGDTRTRFLTTTAGSNKYYYQATSLSNPNLGSVIVLGNTSKGYSYSAVARIQKNFRNFNASLSYAYNNTMTAMENGSTALSLWAARPVSNTDPNKATLAHPSWYQPHRVIASANYKIPEGKFTSTTLGAVFEAAPAGATSYVYNGDLNGDGNSSNDLIYIPKYAKDIQLIDVGSISAANPNGVTIGTASDPRTSAQMWTQLNNFISQDHYMNSHRGQYAKANAVTLPYYKRLDLHIAQDIFFSTRKGGDKHQLTLSLDLVNAGNFLNRYWGLQKSASSTNFIKFEGMASDGKTPLFSFPYADAKNQVPLVNSFSYNTALTSTANGQTFYGSRWQMQFGFRYTFN</sequence>
<keyword evidence="9" id="KW-0378">Hydrolase</keyword>
<evidence type="ECO:0000256" key="7">
    <source>
        <dbReference type="SAM" id="SignalP"/>
    </source>
</evidence>
<keyword evidence="6" id="KW-0998">Cell outer membrane</keyword>
<keyword evidence="7" id="KW-0732">Signal</keyword>
<dbReference type="OrthoDB" id="9768147at2"/>
<dbReference type="InterPro" id="IPR013784">
    <property type="entry name" value="Carb-bd-like_fold"/>
</dbReference>
<feature type="domain" description="TonB-dependent transporter Oar-like beta-barrel" evidence="8">
    <location>
        <begin position="236"/>
        <end position="1049"/>
    </location>
</feature>
<dbReference type="GO" id="GO:0030246">
    <property type="term" value="F:carbohydrate binding"/>
    <property type="evidence" value="ECO:0007669"/>
    <property type="project" value="InterPro"/>
</dbReference>
<dbReference type="Gene3D" id="2.60.40.1120">
    <property type="entry name" value="Carboxypeptidase-like, regulatory domain"/>
    <property type="match status" value="1"/>
</dbReference>
<dbReference type="Gene3D" id="2.40.170.20">
    <property type="entry name" value="TonB-dependent receptor, beta-barrel domain"/>
    <property type="match status" value="1"/>
</dbReference>
<dbReference type="GO" id="GO:0009279">
    <property type="term" value="C:cell outer membrane"/>
    <property type="evidence" value="ECO:0007669"/>
    <property type="project" value="UniProtKB-SubCell"/>
</dbReference>
<dbReference type="InterPro" id="IPR057601">
    <property type="entry name" value="Oar-like_b-barrel"/>
</dbReference>
<dbReference type="RefSeq" id="WP_133997117.1">
    <property type="nucleotide sequence ID" value="NZ_SODV01000002.1"/>
</dbReference>